<dbReference type="EMBL" id="BLXT01004610">
    <property type="protein sequence ID" value="GFO15625.1"/>
    <property type="molecule type" value="Genomic_DNA"/>
</dbReference>
<evidence type="ECO:0000313" key="4">
    <source>
        <dbReference type="Proteomes" id="UP000735302"/>
    </source>
</evidence>
<feature type="compositionally biased region" description="Polar residues" evidence="1">
    <location>
        <begin position="242"/>
        <end position="251"/>
    </location>
</feature>
<sequence>MCDRAGDASCVAESDDESDGTVEGMWLGIGLAGFFFLIFVIWLVRTLASRSRRLQLINKLHHCCELKSSEEGDASFQAASDDASSVSSFRPNGDAPNGVIYYKPTQPPRERNGVLPKAKSASSLERLHFGQYHTENEHGVEGEDAPDKANSAIAGLSRPRHVRTMKRSRSTISMQLSVSLEPIQEVEDPVAEVEAVQRLKSTEVTTRQGQLNSSPLGSRSHPDRLASLMCDSDDDEEDKTEPNSSSQQTDVTESKGQHDVTESKGQHDVTESKGQHDVTESKGQHDVTESKGQHDVTESKRRHDVTESKGQHDETEGKRQHDVIRLTNGDPDVNFVHGSDDDE</sequence>
<keyword evidence="2" id="KW-1133">Transmembrane helix</keyword>
<accession>A0AAV4B4W8</accession>
<dbReference type="AlphaFoldDB" id="A0AAV4B4W8"/>
<keyword evidence="4" id="KW-1185">Reference proteome</keyword>
<reference evidence="3 4" key="1">
    <citation type="journal article" date="2021" name="Elife">
        <title>Chloroplast acquisition without the gene transfer in kleptoplastic sea slugs, Plakobranchus ocellatus.</title>
        <authorList>
            <person name="Maeda T."/>
            <person name="Takahashi S."/>
            <person name="Yoshida T."/>
            <person name="Shimamura S."/>
            <person name="Takaki Y."/>
            <person name="Nagai Y."/>
            <person name="Toyoda A."/>
            <person name="Suzuki Y."/>
            <person name="Arimoto A."/>
            <person name="Ishii H."/>
            <person name="Satoh N."/>
            <person name="Nishiyama T."/>
            <person name="Hasebe M."/>
            <person name="Maruyama T."/>
            <person name="Minagawa J."/>
            <person name="Obokata J."/>
            <person name="Shigenobu S."/>
        </authorList>
    </citation>
    <scope>NUCLEOTIDE SEQUENCE [LARGE SCALE GENOMIC DNA]</scope>
</reference>
<keyword evidence="2" id="KW-0472">Membrane</keyword>
<evidence type="ECO:0000256" key="1">
    <source>
        <dbReference type="SAM" id="MobiDB-lite"/>
    </source>
</evidence>
<feature type="transmembrane region" description="Helical" evidence="2">
    <location>
        <begin position="24"/>
        <end position="44"/>
    </location>
</feature>
<name>A0AAV4B4W8_9GAST</name>
<dbReference type="Proteomes" id="UP000735302">
    <property type="component" value="Unassembled WGS sequence"/>
</dbReference>
<comment type="caution">
    <text evidence="3">The sequence shown here is derived from an EMBL/GenBank/DDBJ whole genome shotgun (WGS) entry which is preliminary data.</text>
</comment>
<feature type="compositionally biased region" description="Basic and acidic residues" evidence="1">
    <location>
        <begin position="252"/>
        <end position="324"/>
    </location>
</feature>
<feature type="region of interest" description="Disordered" evidence="1">
    <location>
        <begin position="204"/>
        <end position="343"/>
    </location>
</feature>
<keyword evidence="2" id="KW-0812">Transmembrane</keyword>
<proteinExistence type="predicted"/>
<gene>
    <name evidence="3" type="ORF">PoB_004213000</name>
</gene>
<organism evidence="3 4">
    <name type="scientific">Plakobranchus ocellatus</name>
    <dbReference type="NCBI Taxonomy" id="259542"/>
    <lineage>
        <taxon>Eukaryota</taxon>
        <taxon>Metazoa</taxon>
        <taxon>Spiralia</taxon>
        <taxon>Lophotrochozoa</taxon>
        <taxon>Mollusca</taxon>
        <taxon>Gastropoda</taxon>
        <taxon>Heterobranchia</taxon>
        <taxon>Euthyneura</taxon>
        <taxon>Panpulmonata</taxon>
        <taxon>Sacoglossa</taxon>
        <taxon>Placobranchoidea</taxon>
        <taxon>Plakobranchidae</taxon>
        <taxon>Plakobranchus</taxon>
    </lineage>
</organism>
<feature type="compositionally biased region" description="Polar residues" evidence="1">
    <location>
        <begin position="204"/>
        <end position="217"/>
    </location>
</feature>
<protein>
    <submittedName>
        <fullName evidence="3">Protein tic 214</fullName>
    </submittedName>
</protein>
<evidence type="ECO:0000256" key="2">
    <source>
        <dbReference type="SAM" id="Phobius"/>
    </source>
</evidence>
<evidence type="ECO:0000313" key="3">
    <source>
        <dbReference type="EMBL" id="GFO15625.1"/>
    </source>
</evidence>